<dbReference type="Proteomes" id="UP001063166">
    <property type="component" value="Unassembled WGS sequence"/>
</dbReference>
<gene>
    <name evidence="1" type="ORF">LshimejAT787_1302160</name>
</gene>
<evidence type="ECO:0000313" key="2">
    <source>
        <dbReference type="Proteomes" id="UP001063166"/>
    </source>
</evidence>
<evidence type="ECO:0000313" key="1">
    <source>
        <dbReference type="EMBL" id="GLB43315.1"/>
    </source>
</evidence>
<protein>
    <submittedName>
        <fullName evidence="1">Uncharacterized protein</fullName>
    </submittedName>
</protein>
<name>A0A9P3UT82_LYOSH</name>
<sequence>MFLNPEATSPVVRLPASKYEGHNGFTSLEYPGPHLTEAEQEASALTEPTRAALDAHRTAQYILTQKDRPIPTLEEMEKELEPDTAARIKERITDLEKQHLSDLQRLYLWHAEEYLDEALDRYLSKDDLQYLAEGENNLMLEESYAQLATAYEESRRNIQRQMQWEDDVERMRYSHLVQLTDLRAKLRQQEIQDEQERKRREADFPTDLEDFNRKPKDVQLRVARFLTLTEPARQERMLSEFGWASRQVKPLQEIYNKNDAFKAQILASLIEVKDPRKRF</sequence>
<proteinExistence type="predicted"/>
<organism evidence="1 2">
    <name type="scientific">Lyophyllum shimeji</name>
    <name type="common">Hon-shimeji</name>
    <name type="synonym">Tricholoma shimeji</name>
    <dbReference type="NCBI Taxonomy" id="47721"/>
    <lineage>
        <taxon>Eukaryota</taxon>
        <taxon>Fungi</taxon>
        <taxon>Dikarya</taxon>
        <taxon>Basidiomycota</taxon>
        <taxon>Agaricomycotina</taxon>
        <taxon>Agaricomycetes</taxon>
        <taxon>Agaricomycetidae</taxon>
        <taxon>Agaricales</taxon>
        <taxon>Tricholomatineae</taxon>
        <taxon>Lyophyllaceae</taxon>
        <taxon>Lyophyllum</taxon>
    </lineage>
</organism>
<keyword evidence="2" id="KW-1185">Reference proteome</keyword>
<comment type="caution">
    <text evidence="1">The sequence shown here is derived from an EMBL/GenBank/DDBJ whole genome shotgun (WGS) entry which is preliminary data.</text>
</comment>
<reference evidence="1" key="1">
    <citation type="submission" date="2022-07" db="EMBL/GenBank/DDBJ databases">
        <title>The genome of Lyophyllum shimeji provides insight into the initial evolution of ectomycorrhizal fungal genome.</title>
        <authorList>
            <person name="Kobayashi Y."/>
            <person name="Shibata T."/>
            <person name="Hirakawa H."/>
            <person name="Shigenobu S."/>
            <person name="Nishiyama T."/>
            <person name="Yamada A."/>
            <person name="Hasebe M."/>
            <person name="Kawaguchi M."/>
        </authorList>
    </citation>
    <scope>NUCLEOTIDE SEQUENCE</scope>
    <source>
        <strain evidence="1">AT787</strain>
    </source>
</reference>
<accession>A0A9P3UT82</accession>
<dbReference type="AlphaFoldDB" id="A0A9P3UT82"/>
<dbReference type="EMBL" id="BRPK01000013">
    <property type="protein sequence ID" value="GLB43315.1"/>
    <property type="molecule type" value="Genomic_DNA"/>
</dbReference>
<dbReference type="OrthoDB" id="3058840at2759"/>